<reference evidence="1" key="1">
    <citation type="submission" date="2021-01" db="EMBL/GenBank/DDBJ databases">
        <authorList>
            <person name="Kaushik A."/>
        </authorList>
    </citation>
    <scope>NUCLEOTIDE SEQUENCE</scope>
    <source>
        <strain evidence="1">AG5</strain>
    </source>
</reference>
<protein>
    <submittedName>
        <fullName evidence="1">Uncharacterized protein</fullName>
    </submittedName>
</protein>
<dbReference type="EMBL" id="CAJNJQ010004675">
    <property type="protein sequence ID" value="CAE7213045.1"/>
    <property type="molecule type" value="Genomic_DNA"/>
</dbReference>
<name>A0A8H3EB91_9AGAM</name>
<comment type="caution">
    <text evidence="1">The sequence shown here is derived from an EMBL/GenBank/DDBJ whole genome shotgun (WGS) entry which is preliminary data.</text>
</comment>
<accession>A0A8H3EB91</accession>
<evidence type="ECO:0000313" key="2">
    <source>
        <dbReference type="Proteomes" id="UP000663827"/>
    </source>
</evidence>
<evidence type="ECO:0000313" key="1">
    <source>
        <dbReference type="EMBL" id="CAE7213045.1"/>
    </source>
</evidence>
<dbReference type="AlphaFoldDB" id="A0A8H3EB91"/>
<organism evidence="1 2">
    <name type="scientific">Rhizoctonia solani</name>
    <dbReference type="NCBI Taxonomy" id="456999"/>
    <lineage>
        <taxon>Eukaryota</taxon>
        <taxon>Fungi</taxon>
        <taxon>Dikarya</taxon>
        <taxon>Basidiomycota</taxon>
        <taxon>Agaricomycotina</taxon>
        <taxon>Agaricomycetes</taxon>
        <taxon>Cantharellales</taxon>
        <taxon>Ceratobasidiaceae</taxon>
        <taxon>Rhizoctonia</taxon>
    </lineage>
</organism>
<proteinExistence type="predicted"/>
<dbReference type="Proteomes" id="UP000663827">
    <property type="component" value="Unassembled WGS sequence"/>
</dbReference>
<sequence>MYKSPSLCGLFVKLIQYAYVRFYLKCQILLLVSCSTLSPSVLGKRTAPNEPVCDRVKRHKGINAVFDTETEKCSNTKISNAFKQKLRSTTYGHYVPRFERHYDGLRDFSRLFILFECIHGNPDHSPIPRGRLRSSGGTHGLIEAAKACKPFRLRWP</sequence>
<gene>
    <name evidence="1" type="ORF">RDB_LOCUS155209</name>
</gene>